<dbReference type="PANTHER" id="PTHR24169:SF28">
    <property type="entry name" value="NUCLEAR FACTOR NF-KAPPA-B P110 SUBUNIT"/>
    <property type="match status" value="1"/>
</dbReference>
<sequence>MSSGDDMSDSSNTMGLSPINSPQYSPLQQVPQLTKRVGVMNFTDTSLHQGSRPYLRIIEQPQDHFRFRYRSEMVGTHGCLLGRSDGTKGKTHPTVELMNYEKRARIRCRLVQNDNDKDHPHQLEDEDDRDVSVEVGDSYIVKREVVGGRQRRRRLAPPLHAKTPPLPHL</sequence>
<accession>A0A4C1XQH1</accession>
<comment type="caution">
    <text evidence="3">The sequence shown here is derived from an EMBL/GenBank/DDBJ whole genome shotgun (WGS) entry which is preliminary data.</text>
</comment>
<keyword evidence="4" id="KW-1185">Reference proteome</keyword>
<dbReference type="SUPFAM" id="SSF49417">
    <property type="entry name" value="p53-like transcription factors"/>
    <property type="match status" value="1"/>
</dbReference>
<dbReference type="PANTHER" id="PTHR24169">
    <property type="entry name" value="NUCLEAR FACTOR NF-KAPPA-B PROTEIN"/>
    <property type="match status" value="1"/>
</dbReference>
<dbReference type="InterPro" id="IPR000451">
    <property type="entry name" value="NFkB/Dor"/>
</dbReference>
<reference evidence="3 4" key="1">
    <citation type="journal article" date="2019" name="Commun. Biol.">
        <title>The bagworm genome reveals a unique fibroin gene that provides high tensile strength.</title>
        <authorList>
            <person name="Kono N."/>
            <person name="Nakamura H."/>
            <person name="Ohtoshi R."/>
            <person name="Tomita M."/>
            <person name="Numata K."/>
            <person name="Arakawa K."/>
        </authorList>
    </citation>
    <scope>NUCLEOTIDE SEQUENCE [LARGE SCALE GENOMIC DNA]</scope>
</reference>
<name>A0A4C1XQH1_EUMVA</name>
<feature type="region of interest" description="Disordered" evidence="1">
    <location>
        <begin position="149"/>
        <end position="169"/>
    </location>
</feature>
<feature type="compositionally biased region" description="Polar residues" evidence="1">
    <location>
        <begin position="12"/>
        <end position="26"/>
    </location>
</feature>
<dbReference type="InterPro" id="IPR011539">
    <property type="entry name" value="RHD_DNA_bind_dom"/>
</dbReference>
<evidence type="ECO:0000256" key="1">
    <source>
        <dbReference type="SAM" id="MobiDB-lite"/>
    </source>
</evidence>
<protein>
    <submittedName>
        <fullName evidence="3">Nuclear factor NF-kappa-B p110 subunit</fullName>
    </submittedName>
</protein>
<feature type="region of interest" description="Disordered" evidence="1">
    <location>
        <begin position="1"/>
        <end position="26"/>
    </location>
</feature>
<evidence type="ECO:0000313" key="4">
    <source>
        <dbReference type="Proteomes" id="UP000299102"/>
    </source>
</evidence>
<dbReference type="GO" id="GO:0005737">
    <property type="term" value="C:cytoplasm"/>
    <property type="evidence" value="ECO:0007669"/>
    <property type="project" value="InterPro"/>
</dbReference>
<proteinExistence type="predicted"/>
<feature type="domain" description="RHD" evidence="2">
    <location>
        <begin position="50"/>
        <end position="123"/>
    </location>
</feature>
<dbReference type="GO" id="GO:0000981">
    <property type="term" value="F:DNA-binding transcription factor activity, RNA polymerase II-specific"/>
    <property type="evidence" value="ECO:0007669"/>
    <property type="project" value="TreeGrafter"/>
</dbReference>
<organism evidence="3 4">
    <name type="scientific">Eumeta variegata</name>
    <name type="common">Bagworm moth</name>
    <name type="synonym">Eumeta japonica</name>
    <dbReference type="NCBI Taxonomy" id="151549"/>
    <lineage>
        <taxon>Eukaryota</taxon>
        <taxon>Metazoa</taxon>
        <taxon>Ecdysozoa</taxon>
        <taxon>Arthropoda</taxon>
        <taxon>Hexapoda</taxon>
        <taxon>Insecta</taxon>
        <taxon>Pterygota</taxon>
        <taxon>Neoptera</taxon>
        <taxon>Endopterygota</taxon>
        <taxon>Lepidoptera</taxon>
        <taxon>Glossata</taxon>
        <taxon>Ditrysia</taxon>
        <taxon>Tineoidea</taxon>
        <taxon>Psychidae</taxon>
        <taxon>Oiketicinae</taxon>
        <taxon>Eumeta</taxon>
    </lineage>
</organism>
<dbReference type="InterPro" id="IPR037059">
    <property type="entry name" value="RHD_DNA_bind_dom_sf"/>
</dbReference>
<dbReference type="EMBL" id="BGZK01000925">
    <property type="protein sequence ID" value="GBP65303.1"/>
    <property type="molecule type" value="Genomic_DNA"/>
</dbReference>
<evidence type="ECO:0000313" key="3">
    <source>
        <dbReference type="EMBL" id="GBP65303.1"/>
    </source>
</evidence>
<dbReference type="Proteomes" id="UP000299102">
    <property type="component" value="Unassembled WGS sequence"/>
</dbReference>
<dbReference type="OrthoDB" id="10254686at2759"/>
<dbReference type="STRING" id="151549.A0A4C1XQH1"/>
<dbReference type="GO" id="GO:0000978">
    <property type="term" value="F:RNA polymerase II cis-regulatory region sequence-specific DNA binding"/>
    <property type="evidence" value="ECO:0007669"/>
    <property type="project" value="TreeGrafter"/>
</dbReference>
<dbReference type="Gene3D" id="2.60.40.340">
    <property type="entry name" value="Rel homology domain (RHD), DNA-binding domain"/>
    <property type="match status" value="1"/>
</dbReference>
<dbReference type="Pfam" id="PF00554">
    <property type="entry name" value="RHD_DNA_bind"/>
    <property type="match status" value="1"/>
</dbReference>
<dbReference type="PROSITE" id="PS50254">
    <property type="entry name" value="REL_2"/>
    <property type="match status" value="1"/>
</dbReference>
<gene>
    <name evidence="3" type="primary">Rel</name>
    <name evidence="3" type="ORF">EVAR_48009_1</name>
</gene>
<evidence type="ECO:0000259" key="2">
    <source>
        <dbReference type="PROSITE" id="PS50254"/>
    </source>
</evidence>
<feature type="compositionally biased region" description="Low complexity" evidence="1">
    <location>
        <begin position="1"/>
        <end position="11"/>
    </location>
</feature>
<dbReference type="AlphaFoldDB" id="A0A4C1XQH1"/>
<dbReference type="InterPro" id="IPR008967">
    <property type="entry name" value="p53-like_TF_DNA-bd_sf"/>
</dbReference>